<name>A0A6S6UIN9_9BACT</name>
<sequence>MEKEQFKTYLCLMKTYQLNGTIYYCPVDLTLSVIGGRWQGLIIWTLREESKRFNEIKRSLVNINDKMLSQTLKKLVSQGVLIRKSYNEIPPKVEYSLSPMGKQLLPLFTLMEKWGDERGT</sequence>
<dbReference type="Gene3D" id="1.10.10.10">
    <property type="entry name" value="Winged helix-like DNA-binding domain superfamily/Winged helix DNA-binding domain"/>
    <property type="match status" value="1"/>
</dbReference>
<dbReference type="PANTHER" id="PTHR33204:SF29">
    <property type="entry name" value="TRANSCRIPTIONAL REGULATOR"/>
    <property type="match status" value="1"/>
</dbReference>
<keyword evidence="1" id="KW-0805">Transcription regulation</keyword>
<dbReference type="InterPro" id="IPR002577">
    <property type="entry name" value="HTH_HxlR"/>
</dbReference>
<evidence type="ECO:0000313" key="5">
    <source>
        <dbReference type="EMBL" id="CAA6827169.1"/>
    </source>
</evidence>
<dbReference type="InterPro" id="IPR036388">
    <property type="entry name" value="WH-like_DNA-bd_sf"/>
</dbReference>
<accession>A0A6S6UIN9</accession>
<dbReference type="PANTHER" id="PTHR33204">
    <property type="entry name" value="TRANSCRIPTIONAL REGULATOR, MARR FAMILY"/>
    <property type="match status" value="1"/>
</dbReference>
<gene>
    <name evidence="5" type="ORF">HELGO_WM52106</name>
</gene>
<evidence type="ECO:0000256" key="1">
    <source>
        <dbReference type="ARBA" id="ARBA00023015"/>
    </source>
</evidence>
<reference evidence="5" key="1">
    <citation type="submission" date="2020-01" db="EMBL/GenBank/DDBJ databases">
        <authorList>
            <person name="Meier V. D."/>
            <person name="Meier V D."/>
        </authorList>
    </citation>
    <scope>NUCLEOTIDE SEQUENCE</scope>
    <source>
        <strain evidence="5">HLG_WM_MAG_10</strain>
    </source>
</reference>
<dbReference type="AlphaFoldDB" id="A0A6S6UIN9"/>
<protein>
    <recommendedName>
        <fullName evidence="4">HTH hxlR-type domain-containing protein</fullName>
    </recommendedName>
</protein>
<organism evidence="5">
    <name type="scientific">uncultured Aureispira sp</name>
    <dbReference type="NCBI Taxonomy" id="1331704"/>
    <lineage>
        <taxon>Bacteria</taxon>
        <taxon>Pseudomonadati</taxon>
        <taxon>Bacteroidota</taxon>
        <taxon>Saprospiria</taxon>
        <taxon>Saprospirales</taxon>
        <taxon>Saprospiraceae</taxon>
        <taxon>Aureispira</taxon>
        <taxon>environmental samples</taxon>
    </lineage>
</organism>
<evidence type="ECO:0000259" key="4">
    <source>
        <dbReference type="PROSITE" id="PS51118"/>
    </source>
</evidence>
<evidence type="ECO:0000256" key="3">
    <source>
        <dbReference type="ARBA" id="ARBA00023163"/>
    </source>
</evidence>
<evidence type="ECO:0000256" key="2">
    <source>
        <dbReference type="ARBA" id="ARBA00023125"/>
    </source>
</evidence>
<dbReference type="EMBL" id="CACVAQ010000395">
    <property type="protein sequence ID" value="CAA6827169.1"/>
    <property type="molecule type" value="Genomic_DNA"/>
</dbReference>
<proteinExistence type="predicted"/>
<dbReference type="Pfam" id="PF01638">
    <property type="entry name" value="HxlR"/>
    <property type="match status" value="1"/>
</dbReference>
<dbReference type="GO" id="GO:0003677">
    <property type="term" value="F:DNA binding"/>
    <property type="evidence" value="ECO:0007669"/>
    <property type="project" value="UniProtKB-KW"/>
</dbReference>
<dbReference type="PROSITE" id="PS51118">
    <property type="entry name" value="HTH_HXLR"/>
    <property type="match status" value="1"/>
</dbReference>
<dbReference type="InterPro" id="IPR036390">
    <property type="entry name" value="WH_DNA-bd_sf"/>
</dbReference>
<feature type="domain" description="HTH hxlR-type" evidence="4">
    <location>
        <begin position="25"/>
        <end position="120"/>
    </location>
</feature>
<keyword evidence="2" id="KW-0238">DNA-binding</keyword>
<keyword evidence="3" id="KW-0804">Transcription</keyword>
<dbReference type="SUPFAM" id="SSF46785">
    <property type="entry name" value="Winged helix' DNA-binding domain"/>
    <property type="match status" value="1"/>
</dbReference>